<dbReference type="Proteomes" id="UP001434883">
    <property type="component" value="Unassembled WGS sequence"/>
</dbReference>
<sequence>MSNINTFLTFYLLTILLLQEYGVHMPVSTATMDRTLGQPSPQTATLLLYTRIGLSGVRCTAAPATPSRGRFTGAAQVGQRARPNAILEMRQE</sequence>
<dbReference type="EMBL" id="JAHRIN010080443">
    <property type="protein sequence ID" value="MEQ2219682.1"/>
    <property type="molecule type" value="Genomic_DNA"/>
</dbReference>
<proteinExistence type="predicted"/>
<accession>A0ABV0SJR6</accession>
<name>A0ABV0SJR6_9TELE</name>
<comment type="caution">
    <text evidence="2">The sequence shown here is derived from an EMBL/GenBank/DDBJ whole genome shotgun (WGS) entry which is preliminary data.</text>
</comment>
<evidence type="ECO:0000256" key="1">
    <source>
        <dbReference type="SAM" id="SignalP"/>
    </source>
</evidence>
<evidence type="ECO:0000313" key="2">
    <source>
        <dbReference type="EMBL" id="MEQ2219682.1"/>
    </source>
</evidence>
<organism evidence="2 3">
    <name type="scientific">Xenoophorus captivus</name>
    <dbReference type="NCBI Taxonomy" id="1517983"/>
    <lineage>
        <taxon>Eukaryota</taxon>
        <taxon>Metazoa</taxon>
        <taxon>Chordata</taxon>
        <taxon>Craniata</taxon>
        <taxon>Vertebrata</taxon>
        <taxon>Euteleostomi</taxon>
        <taxon>Actinopterygii</taxon>
        <taxon>Neopterygii</taxon>
        <taxon>Teleostei</taxon>
        <taxon>Neoteleostei</taxon>
        <taxon>Acanthomorphata</taxon>
        <taxon>Ovalentaria</taxon>
        <taxon>Atherinomorphae</taxon>
        <taxon>Cyprinodontiformes</taxon>
        <taxon>Goodeidae</taxon>
        <taxon>Xenoophorus</taxon>
    </lineage>
</organism>
<keyword evidence="1" id="KW-0732">Signal</keyword>
<gene>
    <name evidence="2" type="ORF">XENOCAPTIV_021875</name>
</gene>
<evidence type="ECO:0008006" key="4">
    <source>
        <dbReference type="Google" id="ProtNLM"/>
    </source>
</evidence>
<feature type="signal peptide" evidence="1">
    <location>
        <begin position="1"/>
        <end position="24"/>
    </location>
</feature>
<reference evidence="2 3" key="1">
    <citation type="submission" date="2021-06" db="EMBL/GenBank/DDBJ databases">
        <authorList>
            <person name="Palmer J.M."/>
        </authorList>
    </citation>
    <scope>NUCLEOTIDE SEQUENCE [LARGE SCALE GENOMIC DNA]</scope>
    <source>
        <strain evidence="2 3">XC_2019</strain>
        <tissue evidence="2">Muscle</tissue>
    </source>
</reference>
<feature type="chain" id="PRO_5047300529" description="Secreted protein" evidence="1">
    <location>
        <begin position="25"/>
        <end position="92"/>
    </location>
</feature>
<keyword evidence="3" id="KW-1185">Reference proteome</keyword>
<protein>
    <recommendedName>
        <fullName evidence="4">Secreted protein</fullName>
    </recommendedName>
</protein>
<evidence type="ECO:0000313" key="3">
    <source>
        <dbReference type="Proteomes" id="UP001434883"/>
    </source>
</evidence>